<evidence type="ECO:0000313" key="10">
    <source>
        <dbReference type="EMBL" id="KAK7867147.1"/>
    </source>
</evidence>
<evidence type="ECO:0000256" key="7">
    <source>
        <dbReference type="PROSITE-ProRule" id="PRU00042"/>
    </source>
</evidence>
<dbReference type="GO" id="GO:0008270">
    <property type="term" value="F:zinc ion binding"/>
    <property type="evidence" value="ECO:0007669"/>
    <property type="project" value="UniProtKB-KW"/>
</dbReference>
<dbReference type="EMBL" id="JAZDUA010000126">
    <property type="protein sequence ID" value="KAK7867147.1"/>
    <property type="molecule type" value="Genomic_DNA"/>
</dbReference>
<feature type="domain" description="C2H2-type" evidence="9">
    <location>
        <begin position="265"/>
        <end position="292"/>
    </location>
</feature>
<dbReference type="AlphaFoldDB" id="A0AAN9Z8W0"/>
<keyword evidence="6" id="KW-0539">Nucleus</keyword>
<keyword evidence="3" id="KW-0677">Repeat</keyword>
<dbReference type="GO" id="GO:0010468">
    <property type="term" value="P:regulation of gene expression"/>
    <property type="evidence" value="ECO:0007669"/>
    <property type="project" value="TreeGrafter"/>
</dbReference>
<dbReference type="PROSITE" id="PS00028">
    <property type="entry name" value="ZINC_FINGER_C2H2_1"/>
    <property type="match status" value="4"/>
</dbReference>
<dbReference type="GO" id="GO:0005634">
    <property type="term" value="C:nucleus"/>
    <property type="evidence" value="ECO:0007669"/>
    <property type="project" value="UniProtKB-SubCell"/>
</dbReference>
<evidence type="ECO:0000313" key="11">
    <source>
        <dbReference type="Proteomes" id="UP001378592"/>
    </source>
</evidence>
<keyword evidence="4 7" id="KW-0863">Zinc-finger</keyword>
<dbReference type="SUPFAM" id="SSF57667">
    <property type="entry name" value="beta-beta-alpha zinc fingers"/>
    <property type="match status" value="3"/>
</dbReference>
<reference evidence="10 11" key="1">
    <citation type="submission" date="2024-03" db="EMBL/GenBank/DDBJ databases">
        <title>The genome assembly and annotation of the cricket Gryllus longicercus Weissman &amp; Gray.</title>
        <authorList>
            <person name="Szrajer S."/>
            <person name="Gray D."/>
            <person name="Ylla G."/>
        </authorList>
    </citation>
    <scope>NUCLEOTIDE SEQUENCE [LARGE SCALE GENOMIC DNA]</scope>
    <source>
        <strain evidence="10">DAG 2021-001</strain>
        <tissue evidence="10">Whole body minus gut</tissue>
    </source>
</reference>
<feature type="compositionally biased region" description="Low complexity" evidence="8">
    <location>
        <begin position="17"/>
        <end position="29"/>
    </location>
</feature>
<keyword evidence="2" id="KW-0479">Metal-binding</keyword>
<evidence type="ECO:0000256" key="6">
    <source>
        <dbReference type="ARBA" id="ARBA00023242"/>
    </source>
</evidence>
<proteinExistence type="predicted"/>
<accession>A0AAN9Z8W0</accession>
<dbReference type="PROSITE" id="PS50157">
    <property type="entry name" value="ZINC_FINGER_C2H2_2"/>
    <property type="match status" value="4"/>
</dbReference>
<dbReference type="SMART" id="SM00355">
    <property type="entry name" value="ZnF_C2H2"/>
    <property type="match status" value="4"/>
</dbReference>
<evidence type="ECO:0000256" key="3">
    <source>
        <dbReference type="ARBA" id="ARBA00022737"/>
    </source>
</evidence>
<dbReference type="Gene3D" id="3.30.160.60">
    <property type="entry name" value="Classic Zinc Finger"/>
    <property type="match status" value="4"/>
</dbReference>
<feature type="region of interest" description="Disordered" evidence="8">
    <location>
        <begin position="14"/>
        <end position="67"/>
    </location>
</feature>
<dbReference type="FunFam" id="3.30.160.60:FF:000446">
    <property type="entry name" value="Zinc finger protein"/>
    <property type="match status" value="2"/>
</dbReference>
<evidence type="ECO:0000256" key="1">
    <source>
        <dbReference type="ARBA" id="ARBA00004123"/>
    </source>
</evidence>
<keyword evidence="5" id="KW-0862">Zinc</keyword>
<sequence length="380" mass="42350">MYGGVARMFRPAMSALQPQQPQQTHSAQQRARDDTAARRQVMAPVATGQMTKGDTSSGHEPRNSASHHVPGVYYEDLLDPLCHRVSQALDGMKSALSGATPPAMAGMYSYEDFMHLYRSTRENILMALDDFLVGISLRHRIPHEHAAAEQGAAAGLYPGSPMSSREVPQLPLEHYLDLKLEAAVGEHVRVGGHLYPEAPVGSQQRSPQDMGLKGALGSGQENSIESQQATDAPLRFGCESCGKRFATSADLVRHCQELHARERPYVCTVCAKSFKKRCHLDRHSILHSGERQHTCEICRSTFYRSDILDRHRRTHVGVKPYRCDICGHGCRDAYSLALHHRTHTRERMSPCTTCGKMFRNSCLMRHTTSCRQNPPTLPED</sequence>
<evidence type="ECO:0000256" key="4">
    <source>
        <dbReference type="ARBA" id="ARBA00022771"/>
    </source>
</evidence>
<evidence type="ECO:0000256" key="8">
    <source>
        <dbReference type="SAM" id="MobiDB-lite"/>
    </source>
</evidence>
<dbReference type="InterPro" id="IPR013087">
    <property type="entry name" value="Znf_C2H2_type"/>
</dbReference>
<protein>
    <recommendedName>
        <fullName evidence="9">C2H2-type domain-containing protein</fullName>
    </recommendedName>
</protein>
<feature type="region of interest" description="Disordered" evidence="8">
    <location>
        <begin position="196"/>
        <end position="219"/>
    </location>
</feature>
<name>A0AAN9Z8W0_9ORTH</name>
<evidence type="ECO:0000256" key="2">
    <source>
        <dbReference type="ARBA" id="ARBA00022723"/>
    </source>
</evidence>
<feature type="domain" description="C2H2-type" evidence="9">
    <location>
        <begin position="293"/>
        <end position="320"/>
    </location>
</feature>
<feature type="domain" description="C2H2-type" evidence="9">
    <location>
        <begin position="321"/>
        <end position="348"/>
    </location>
</feature>
<gene>
    <name evidence="10" type="ORF">R5R35_005860</name>
</gene>
<dbReference type="Proteomes" id="UP001378592">
    <property type="component" value="Unassembled WGS sequence"/>
</dbReference>
<dbReference type="PANTHER" id="PTHR16515">
    <property type="entry name" value="PR DOMAIN ZINC FINGER PROTEIN"/>
    <property type="match status" value="1"/>
</dbReference>
<dbReference type="Pfam" id="PF00096">
    <property type="entry name" value="zf-C2H2"/>
    <property type="match status" value="1"/>
</dbReference>
<keyword evidence="11" id="KW-1185">Reference proteome</keyword>
<comment type="subcellular location">
    <subcellularLocation>
        <location evidence="1">Nucleus</location>
    </subcellularLocation>
</comment>
<dbReference type="FunFam" id="3.30.160.60:FF:000145">
    <property type="entry name" value="Zinc finger protein 574"/>
    <property type="match status" value="1"/>
</dbReference>
<dbReference type="InterPro" id="IPR050331">
    <property type="entry name" value="Zinc_finger"/>
</dbReference>
<feature type="domain" description="C2H2-type" evidence="9">
    <location>
        <begin position="236"/>
        <end position="264"/>
    </location>
</feature>
<dbReference type="PANTHER" id="PTHR16515:SF35">
    <property type="entry name" value="FEZ FAMILY ZINC FINGER PROTEIN 2"/>
    <property type="match status" value="1"/>
</dbReference>
<dbReference type="InterPro" id="IPR036236">
    <property type="entry name" value="Znf_C2H2_sf"/>
</dbReference>
<organism evidence="10 11">
    <name type="scientific">Gryllus longicercus</name>
    <dbReference type="NCBI Taxonomy" id="2509291"/>
    <lineage>
        <taxon>Eukaryota</taxon>
        <taxon>Metazoa</taxon>
        <taxon>Ecdysozoa</taxon>
        <taxon>Arthropoda</taxon>
        <taxon>Hexapoda</taxon>
        <taxon>Insecta</taxon>
        <taxon>Pterygota</taxon>
        <taxon>Neoptera</taxon>
        <taxon>Polyneoptera</taxon>
        <taxon>Orthoptera</taxon>
        <taxon>Ensifera</taxon>
        <taxon>Gryllidea</taxon>
        <taxon>Grylloidea</taxon>
        <taxon>Gryllidae</taxon>
        <taxon>Gryllinae</taxon>
        <taxon>Gryllus</taxon>
    </lineage>
</organism>
<evidence type="ECO:0000259" key="9">
    <source>
        <dbReference type="PROSITE" id="PS50157"/>
    </source>
</evidence>
<comment type="caution">
    <text evidence="10">The sequence shown here is derived from an EMBL/GenBank/DDBJ whole genome shotgun (WGS) entry which is preliminary data.</text>
</comment>
<evidence type="ECO:0000256" key="5">
    <source>
        <dbReference type="ARBA" id="ARBA00022833"/>
    </source>
</evidence>